<dbReference type="Pfam" id="PF05136">
    <property type="entry name" value="Phage_portal_2"/>
    <property type="match status" value="1"/>
</dbReference>
<name>A0ABU7GWG9_9PSED</name>
<feature type="region of interest" description="Disordered" evidence="1">
    <location>
        <begin position="489"/>
        <end position="518"/>
    </location>
</feature>
<gene>
    <name evidence="2" type="ORF">V0R55_24630</name>
</gene>
<dbReference type="Proteomes" id="UP001329505">
    <property type="component" value="Unassembled WGS sequence"/>
</dbReference>
<evidence type="ECO:0000313" key="3">
    <source>
        <dbReference type="Proteomes" id="UP001329505"/>
    </source>
</evidence>
<sequence length="518" mass="57564">MIGNLLDRSIAPFFPGLAEKRMRARYAIMAYEAARPSRTHKATKETRSADAALHPSLKSLREQCRALDENHDIVTGVYDRLEERVVGGPGIAVEPLPLRYDGTVHTEFAAQIKAAWAEWSLKPEVSGELTRPQVERLVCRTWLRDGEALAQTLMGPVPGYDYLTDVPFALELLEPDFLPVDYVDYDKGIVQGVERNAWRRVRAYHLLKVHPGSMGALSFADNTKRVPAEQVIHIAYRKRIGQNRGVPLLHAVITRLADIKDYEESERVAARISAALAMYVKKGTPDDYTFPGAGAPQAQRTFPFAPGMVFDNLLPGEEIGTIESNRPNPFLEGFRNGQLKAVAAGARSTYSSVARSYDGTYSSQRQELVEGQLGYDLLQHDFIDYWCRPTYRGWLRAAVMTGRLKVPTEVNPQTIYGAFYQGPVMPWINPVHEATAWEILVKAGYADEAEVARSRQRNPSELKASRIAEIAANREAGLVFSSDYYHSTYGARQPNEPTPDKNRPADAAGAAGVGGDDE</sequence>
<evidence type="ECO:0000313" key="2">
    <source>
        <dbReference type="EMBL" id="MEE1883354.1"/>
    </source>
</evidence>
<proteinExistence type="predicted"/>
<accession>A0ABU7GWG9</accession>
<dbReference type="InterPro" id="IPR006429">
    <property type="entry name" value="Phage_lambda_portal"/>
</dbReference>
<dbReference type="RefSeq" id="WP_330126532.1">
    <property type="nucleotide sequence ID" value="NZ_JAZDQQ010000032.1"/>
</dbReference>
<comment type="caution">
    <text evidence="2">The sequence shown here is derived from an EMBL/GenBank/DDBJ whole genome shotgun (WGS) entry which is preliminary data.</text>
</comment>
<keyword evidence="3" id="KW-1185">Reference proteome</keyword>
<organism evidence="2 3">
    <name type="scientific">Pseudomonas soli</name>
    <dbReference type="NCBI Taxonomy" id="1306993"/>
    <lineage>
        <taxon>Bacteria</taxon>
        <taxon>Pseudomonadati</taxon>
        <taxon>Pseudomonadota</taxon>
        <taxon>Gammaproteobacteria</taxon>
        <taxon>Pseudomonadales</taxon>
        <taxon>Pseudomonadaceae</taxon>
        <taxon>Pseudomonas</taxon>
    </lineage>
</organism>
<dbReference type="NCBIfam" id="TIGR01539">
    <property type="entry name" value="portal_lambda"/>
    <property type="match status" value="1"/>
</dbReference>
<evidence type="ECO:0000256" key="1">
    <source>
        <dbReference type="SAM" id="MobiDB-lite"/>
    </source>
</evidence>
<dbReference type="EMBL" id="JAZDQQ010000032">
    <property type="protein sequence ID" value="MEE1883354.1"/>
    <property type="molecule type" value="Genomic_DNA"/>
</dbReference>
<reference evidence="2 3" key="1">
    <citation type="submission" date="2024-01" db="EMBL/GenBank/DDBJ databases">
        <title>Unpublished Manusciprt.</title>
        <authorList>
            <person name="Duman M."/>
            <person name="Valdes E.G."/>
            <person name="Ajmi N."/>
            <person name="Altun S."/>
            <person name="Saticioglu I.B."/>
        </authorList>
    </citation>
    <scope>NUCLEOTIDE SEQUENCE [LARGE SCALE GENOMIC DNA]</scope>
    <source>
        <strain evidence="2 3">139P</strain>
    </source>
</reference>
<protein>
    <submittedName>
        <fullName evidence="2">Phage portal protein</fullName>
    </submittedName>
</protein>